<dbReference type="WBParaSite" id="scf7180000416109.g61">
    <property type="protein sequence ID" value="scf7180000416109.g61"/>
    <property type="gene ID" value="scf7180000416109.g61"/>
</dbReference>
<reference evidence="3" key="1">
    <citation type="submission" date="2022-11" db="UniProtKB">
        <authorList>
            <consortium name="WormBaseParasite"/>
        </authorList>
    </citation>
    <scope>IDENTIFICATION</scope>
</reference>
<evidence type="ECO:0000313" key="2">
    <source>
        <dbReference type="Proteomes" id="UP000887560"/>
    </source>
</evidence>
<name>A0A915NF33_9BILA</name>
<feature type="region of interest" description="Disordered" evidence="1">
    <location>
        <begin position="268"/>
        <end position="296"/>
    </location>
</feature>
<evidence type="ECO:0000313" key="3">
    <source>
        <dbReference type="WBParaSite" id="scf7180000416109.g61"/>
    </source>
</evidence>
<dbReference type="InterPro" id="IPR011009">
    <property type="entry name" value="Kinase-like_dom_sf"/>
</dbReference>
<dbReference type="Proteomes" id="UP000887560">
    <property type="component" value="Unplaced"/>
</dbReference>
<organism evidence="2 3">
    <name type="scientific">Meloidogyne floridensis</name>
    <dbReference type="NCBI Taxonomy" id="298350"/>
    <lineage>
        <taxon>Eukaryota</taxon>
        <taxon>Metazoa</taxon>
        <taxon>Ecdysozoa</taxon>
        <taxon>Nematoda</taxon>
        <taxon>Chromadorea</taxon>
        <taxon>Rhabditida</taxon>
        <taxon>Tylenchina</taxon>
        <taxon>Tylenchomorpha</taxon>
        <taxon>Tylenchoidea</taxon>
        <taxon>Meloidogynidae</taxon>
        <taxon>Meloidogyninae</taxon>
        <taxon>Meloidogyne</taxon>
    </lineage>
</organism>
<protein>
    <submittedName>
        <fullName evidence="3">Protein kinase domain-containing protein</fullName>
    </submittedName>
</protein>
<dbReference type="SUPFAM" id="SSF56112">
    <property type="entry name" value="Protein kinase-like (PK-like)"/>
    <property type="match status" value="1"/>
</dbReference>
<proteinExistence type="predicted"/>
<feature type="compositionally biased region" description="Basic and acidic residues" evidence="1">
    <location>
        <begin position="268"/>
        <end position="278"/>
    </location>
</feature>
<dbReference type="Gene3D" id="1.10.510.10">
    <property type="entry name" value="Transferase(Phosphotransferase) domain 1"/>
    <property type="match status" value="1"/>
</dbReference>
<keyword evidence="2" id="KW-1185">Reference proteome</keyword>
<accession>A0A915NF33</accession>
<sequence length="301" mass="34892">MCKCGKFSLEQLDKYVEITGIDENEMELRYTTADVGIIGSGKDSDVYHAHWIGENTTCVALKVSRNHPAHELYVFEFLNGIHDSERNHIIKMLGHAQVDRKFFVALELGGMNIRNYYYERDPQYRERMARSNETVLTEIIKGAARALAQFHQYGGHGDIQYPNFLVSSDQDLNSNVIDVKLIDFNNSLIYKGNQPDRIEGIQREDVYKFGIPKLNEFPIYDHNSKLDRVIKACFQGESIRPSMQEIVDFLNRKNIGEFEYERNIRQVEQQQQHHETPQIEHSLPPDASPPPRRSKFSCFCC</sequence>
<evidence type="ECO:0000256" key="1">
    <source>
        <dbReference type="SAM" id="MobiDB-lite"/>
    </source>
</evidence>
<dbReference type="AlphaFoldDB" id="A0A915NF33"/>